<evidence type="ECO:0000256" key="7">
    <source>
        <dbReference type="ARBA" id="ARBA00022741"/>
    </source>
</evidence>
<dbReference type="PANTHER" id="PTHR44936">
    <property type="entry name" value="SENSOR PROTEIN CREC"/>
    <property type="match status" value="1"/>
</dbReference>
<evidence type="ECO:0000313" key="13">
    <source>
        <dbReference type="EMBL" id="GIO26641.1"/>
    </source>
</evidence>
<feature type="transmembrane region" description="Helical" evidence="11">
    <location>
        <begin position="12"/>
        <end position="29"/>
    </location>
</feature>
<feature type="transmembrane region" description="Helical" evidence="11">
    <location>
        <begin position="139"/>
        <end position="167"/>
    </location>
</feature>
<keyword evidence="9" id="KW-0067">ATP-binding</keyword>
<dbReference type="Pfam" id="PF02518">
    <property type="entry name" value="HATPase_c"/>
    <property type="match status" value="1"/>
</dbReference>
<dbReference type="Proteomes" id="UP000676917">
    <property type="component" value="Unassembled WGS sequence"/>
</dbReference>
<dbReference type="RefSeq" id="WP_212920157.1">
    <property type="nucleotide sequence ID" value="NZ_BORP01000002.1"/>
</dbReference>
<protein>
    <recommendedName>
        <fullName evidence="3">histidine kinase</fullName>
        <ecNumber evidence="3">2.7.13.3</ecNumber>
    </recommendedName>
</protein>
<dbReference type="InterPro" id="IPR004358">
    <property type="entry name" value="Sig_transdc_His_kin-like_C"/>
</dbReference>
<dbReference type="InterPro" id="IPR005467">
    <property type="entry name" value="His_kinase_dom"/>
</dbReference>
<comment type="subcellular location">
    <subcellularLocation>
        <location evidence="2">Cell membrane</location>
        <topology evidence="2">Multi-pass membrane protein</topology>
    </subcellularLocation>
</comment>
<dbReference type="InterPro" id="IPR036890">
    <property type="entry name" value="HATPase_C_sf"/>
</dbReference>
<dbReference type="SMART" id="SM00387">
    <property type="entry name" value="HATPase_c"/>
    <property type="match status" value="1"/>
</dbReference>
<feature type="transmembrane region" description="Helical" evidence="11">
    <location>
        <begin position="113"/>
        <end position="132"/>
    </location>
</feature>
<evidence type="ECO:0000256" key="10">
    <source>
        <dbReference type="ARBA" id="ARBA00023012"/>
    </source>
</evidence>
<accession>A0A919X6W9</accession>
<reference evidence="13" key="1">
    <citation type="submission" date="2021-03" db="EMBL/GenBank/DDBJ databases">
        <title>Antimicrobial resistance genes in bacteria isolated from Japanese honey, and their potential for conferring macrolide and lincosamide resistance in the American foulbrood pathogen Paenibacillus larvae.</title>
        <authorList>
            <person name="Okamoto M."/>
            <person name="Kumagai M."/>
            <person name="Kanamori H."/>
            <person name="Takamatsu D."/>
        </authorList>
    </citation>
    <scope>NUCLEOTIDE SEQUENCE</scope>
    <source>
        <strain evidence="13">J43TS3</strain>
    </source>
</reference>
<evidence type="ECO:0000256" key="5">
    <source>
        <dbReference type="ARBA" id="ARBA00022553"/>
    </source>
</evidence>
<proteinExistence type="predicted"/>
<dbReference type="Pfam" id="PF00512">
    <property type="entry name" value="HisKA"/>
    <property type="match status" value="1"/>
</dbReference>
<keyword evidence="5" id="KW-0597">Phosphoprotein</keyword>
<keyword evidence="7" id="KW-0547">Nucleotide-binding</keyword>
<keyword evidence="11" id="KW-0472">Membrane</keyword>
<evidence type="ECO:0000256" key="6">
    <source>
        <dbReference type="ARBA" id="ARBA00022679"/>
    </source>
</evidence>
<dbReference type="InterPro" id="IPR003594">
    <property type="entry name" value="HATPase_dom"/>
</dbReference>
<dbReference type="GO" id="GO:0005886">
    <property type="term" value="C:plasma membrane"/>
    <property type="evidence" value="ECO:0007669"/>
    <property type="project" value="UniProtKB-SubCell"/>
</dbReference>
<dbReference type="CDD" id="cd00082">
    <property type="entry name" value="HisKA"/>
    <property type="match status" value="1"/>
</dbReference>
<feature type="transmembrane region" description="Helical" evidence="11">
    <location>
        <begin position="89"/>
        <end position="107"/>
    </location>
</feature>
<evidence type="ECO:0000256" key="2">
    <source>
        <dbReference type="ARBA" id="ARBA00004651"/>
    </source>
</evidence>
<organism evidence="13 14">
    <name type="scientific">Ornithinibacillus bavariensis</name>
    <dbReference type="NCBI Taxonomy" id="545502"/>
    <lineage>
        <taxon>Bacteria</taxon>
        <taxon>Bacillati</taxon>
        <taxon>Bacillota</taxon>
        <taxon>Bacilli</taxon>
        <taxon>Bacillales</taxon>
        <taxon>Bacillaceae</taxon>
        <taxon>Ornithinibacillus</taxon>
    </lineage>
</organism>
<dbReference type="InterPro" id="IPR003661">
    <property type="entry name" value="HisK_dim/P_dom"/>
</dbReference>
<evidence type="ECO:0000256" key="11">
    <source>
        <dbReference type="SAM" id="Phobius"/>
    </source>
</evidence>
<dbReference type="SMART" id="SM00388">
    <property type="entry name" value="HisKA"/>
    <property type="match status" value="1"/>
</dbReference>
<keyword evidence="4" id="KW-1003">Cell membrane</keyword>
<dbReference type="PRINTS" id="PR00344">
    <property type="entry name" value="BCTRLSENSOR"/>
</dbReference>
<dbReference type="InterPro" id="IPR036097">
    <property type="entry name" value="HisK_dim/P_sf"/>
</dbReference>
<evidence type="ECO:0000256" key="8">
    <source>
        <dbReference type="ARBA" id="ARBA00022777"/>
    </source>
</evidence>
<comment type="catalytic activity">
    <reaction evidence="1">
        <text>ATP + protein L-histidine = ADP + protein N-phospho-L-histidine.</text>
        <dbReference type="EC" id="2.7.13.3"/>
    </reaction>
</comment>
<keyword evidence="6" id="KW-0808">Transferase</keyword>
<keyword evidence="8" id="KW-0418">Kinase</keyword>
<evidence type="ECO:0000256" key="3">
    <source>
        <dbReference type="ARBA" id="ARBA00012438"/>
    </source>
</evidence>
<keyword evidence="14" id="KW-1185">Reference proteome</keyword>
<dbReference type="SUPFAM" id="SSF55874">
    <property type="entry name" value="ATPase domain of HSP90 chaperone/DNA topoisomerase II/histidine kinase"/>
    <property type="match status" value="1"/>
</dbReference>
<gene>
    <name evidence="13" type="ORF">J43TS3_12520</name>
</gene>
<dbReference type="GO" id="GO:0000155">
    <property type="term" value="F:phosphorelay sensor kinase activity"/>
    <property type="evidence" value="ECO:0007669"/>
    <property type="project" value="InterPro"/>
</dbReference>
<dbReference type="AlphaFoldDB" id="A0A919X6W9"/>
<keyword evidence="11" id="KW-1133">Transmembrane helix</keyword>
<evidence type="ECO:0000256" key="4">
    <source>
        <dbReference type="ARBA" id="ARBA00022475"/>
    </source>
</evidence>
<keyword evidence="10" id="KW-0902">Two-component regulatory system</keyword>
<dbReference type="EMBL" id="BORP01000002">
    <property type="protein sequence ID" value="GIO26641.1"/>
    <property type="molecule type" value="Genomic_DNA"/>
</dbReference>
<feature type="transmembrane region" description="Helical" evidence="11">
    <location>
        <begin position="187"/>
        <end position="214"/>
    </location>
</feature>
<dbReference type="EC" id="2.7.13.3" evidence="3"/>
<keyword evidence="11" id="KW-0812">Transmembrane</keyword>
<feature type="domain" description="Histidine kinase" evidence="12">
    <location>
        <begin position="249"/>
        <end position="451"/>
    </location>
</feature>
<feature type="transmembrane region" description="Helical" evidence="11">
    <location>
        <begin position="57"/>
        <end position="77"/>
    </location>
</feature>
<comment type="caution">
    <text evidence="13">The sequence shown here is derived from an EMBL/GenBank/DDBJ whole genome shotgun (WGS) entry which is preliminary data.</text>
</comment>
<dbReference type="PROSITE" id="PS50109">
    <property type="entry name" value="HIS_KIN"/>
    <property type="match status" value="1"/>
</dbReference>
<dbReference type="InterPro" id="IPR050980">
    <property type="entry name" value="2C_sensor_his_kinase"/>
</dbReference>
<dbReference type="PANTHER" id="PTHR44936:SF10">
    <property type="entry name" value="SENSOR PROTEIN RSTB"/>
    <property type="match status" value="1"/>
</dbReference>
<sequence>MSLNDNQISTKTLSGTILLIIGILFPNIVEDWTTYIIENIEASILLKDGGKLVITSIVYMTKYCFIFFFIFFGAILVTDGMLVKKDHPYRLYFYAVLVLVTIAIYNYLHLENFSYIGHLLTLAILLCLQNYIPKQKYYYVIYSIILLFVLMAMNWVQLIPALSVLGLGTDDMAVSLKITDHYLSNNYLLNTLASILFVVFLVIPITLTFLVHLLNKQIMAMEKIQESESALKAARIALVESKVYEEVNSLVHDLKTPLSTIEGLSSLIKMRLQHKAETSIDNYLDRMGGSIQKMNDMISEILYEDIKQPISVKELLEYVTSHLILAEQNIEIDISIEDNIPNIYVNKIRFSRAVSNILENAIASLAGKAGKITVDVTRIEESIIFKFLDNGPGIEASHLQDIWEDGFSTRNSTGIGLSFVKTVVENHQGTIQVDSSPGSYTQVYITLPLYEKGEKVDEYNYLSRG</sequence>
<evidence type="ECO:0000259" key="12">
    <source>
        <dbReference type="PROSITE" id="PS50109"/>
    </source>
</evidence>
<dbReference type="SUPFAM" id="SSF47384">
    <property type="entry name" value="Homodimeric domain of signal transducing histidine kinase"/>
    <property type="match status" value="1"/>
</dbReference>
<dbReference type="Gene3D" id="1.10.287.130">
    <property type="match status" value="1"/>
</dbReference>
<evidence type="ECO:0000313" key="14">
    <source>
        <dbReference type="Proteomes" id="UP000676917"/>
    </source>
</evidence>
<evidence type="ECO:0000256" key="1">
    <source>
        <dbReference type="ARBA" id="ARBA00000085"/>
    </source>
</evidence>
<name>A0A919X6W9_9BACI</name>
<dbReference type="Gene3D" id="3.30.565.10">
    <property type="entry name" value="Histidine kinase-like ATPase, C-terminal domain"/>
    <property type="match status" value="1"/>
</dbReference>
<evidence type="ECO:0000256" key="9">
    <source>
        <dbReference type="ARBA" id="ARBA00022840"/>
    </source>
</evidence>
<dbReference type="GO" id="GO:0005524">
    <property type="term" value="F:ATP binding"/>
    <property type="evidence" value="ECO:0007669"/>
    <property type="project" value="UniProtKB-KW"/>
</dbReference>